<dbReference type="Proteomes" id="UP000029867">
    <property type="component" value="Unassembled WGS sequence"/>
</dbReference>
<evidence type="ECO:0000313" key="1">
    <source>
        <dbReference type="EMBL" id="KGK32661.1"/>
    </source>
</evidence>
<dbReference type="EMBL" id="JQFK01001986">
    <property type="protein sequence ID" value="KGK32672.1"/>
    <property type="molecule type" value="Genomic_DNA"/>
</dbReference>
<dbReference type="HOGENOM" id="CLU_3414323_0_0_1"/>
<name>A0A099NL50_PICKU</name>
<dbReference type="AlphaFoldDB" id="A0A099NL50"/>
<reference evidence="3" key="1">
    <citation type="journal article" date="2014" name="Microb. Cell Fact.">
        <title>Exploiting Issatchenkia orientalis SD108 for succinic acid production.</title>
        <authorList>
            <person name="Xiao H."/>
            <person name="Shao Z."/>
            <person name="Jiang Y."/>
            <person name="Dole S."/>
            <person name="Zhao H."/>
        </authorList>
    </citation>
    <scope>NUCLEOTIDE SEQUENCE [LARGE SCALE GENOMIC DNA]</scope>
    <source>
        <strain evidence="3">SD108</strain>
    </source>
</reference>
<sequence length="28" mass="3126">NDLIHDIYNTDIVSCNLKDPENCESCSA</sequence>
<feature type="non-terminal residue" evidence="2">
    <location>
        <position position="1"/>
    </location>
</feature>
<dbReference type="EMBL" id="JQFK01001997">
    <property type="protein sequence ID" value="KGK32661.1"/>
    <property type="molecule type" value="Genomic_DNA"/>
</dbReference>
<reference evidence="2" key="2">
    <citation type="submission" date="2014-08" db="EMBL/GenBank/DDBJ databases">
        <title>Exploiting Issatchenkia orientalis SD108 for Succinic Acid Production.</title>
        <authorList>
            <person name="Xiao H."/>
            <person name="Shao Z."/>
            <person name="Jiang Y."/>
            <person name="Dole S."/>
            <person name="Zhao H."/>
        </authorList>
    </citation>
    <scope>NUCLEOTIDE SEQUENCE [LARGE SCALE GENOMIC DNA]</scope>
    <source>
        <strain evidence="2">SD108</strain>
    </source>
</reference>
<gene>
    <name evidence="2" type="ORF">JL09_g6721</name>
    <name evidence="1" type="ORF">JL09_g6732</name>
</gene>
<protein>
    <submittedName>
        <fullName evidence="2">Uncharacterized protein</fullName>
    </submittedName>
</protein>
<evidence type="ECO:0000313" key="2">
    <source>
        <dbReference type="EMBL" id="KGK32672.1"/>
    </source>
</evidence>
<accession>A0A099NL50</accession>
<organism evidence="2 3">
    <name type="scientific">Pichia kudriavzevii</name>
    <name type="common">Yeast</name>
    <name type="synonym">Issatchenkia orientalis</name>
    <dbReference type="NCBI Taxonomy" id="4909"/>
    <lineage>
        <taxon>Eukaryota</taxon>
        <taxon>Fungi</taxon>
        <taxon>Dikarya</taxon>
        <taxon>Ascomycota</taxon>
        <taxon>Saccharomycotina</taxon>
        <taxon>Pichiomycetes</taxon>
        <taxon>Pichiales</taxon>
        <taxon>Pichiaceae</taxon>
        <taxon>Pichia</taxon>
    </lineage>
</organism>
<evidence type="ECO:0000313" key="3">
    <source>
        <dbReference type="Proteomes" id="UP000029867"/>
    </source>
</evidence>
<proteinExistence type="predicted"/>
<comment type="caution">
    <text evidence="2">The sequence shown here is derived from an EMBL/GenBank/DDBJ whole genome shotgun (WGS) entry which is preliminary data.</text>
</comment>